<accession>A0ABQ8FLS7</accession>
<feature type="compositionally biased region" description="Low complexity" evidence="1">
    <location>
        <begin position="731"/>
        <end position="740"/>
    </location>
</feature>
<dbReference type="EMBL" id="JAFCIX010000056">
    <property type="protein sequence ID" value="KAH6599868.1"/>
    <property type="molecule type" value="Genomic_DNA"/>
</dbReference>
<feature type="region of interest" description="Disordered" evidence="1">
    <location>
        <begin position="785"/>
        <end position="826"/>
    </location>
</feature>
<feature type="region of interest" description="Disordered" evidence="1">
    <location>
        <begin position="714"/>
        <end position="769"/>
    </location>
</feature>
<feature type="region of interest" description="Disordered" evidence="1">
    <location>
        <begin position="561"/>
        <end position="583"/>
    </location>
</feature>
<feature type="compositionally biased region" description="Polar residues" evidence="1">
    <location>
        <begin position="99"/>
        <end position="110"/>
    </location>
</feature>
<evidence type="ECO:0000313" key="2">
    <source>
        <dbReference type="EMBL" id="KAH6599868.1"/>
    </source>
</evidence>
<evidence type="ECO:0000256" key="1">
    <source>
        <dbReference type="SAM" id="MobiDB-lite"/>
    </source>
</evidence>
<reference evidence="2 3" key="1">
    <citation type="submission" date="2021-02" db="EMBL/GenBank/DDBJ databases">
        <title>Variation within the Batrachochytrium salamandrivorans European outbreak.</title>
        <authorList>
            <person name="Kelly M."/>
            <person name="Pasmans F."/>
            <person name="Shea T.P."/>
            <person name="Munoz J.F."/>
            <person name="Carranza S."/>
            <person name="Cuomo C.A."/>
            <person name="Martel A."/>
        </authorList>
    </citation>
    <scope>NUCLEOTIDE SEQUENCE [LARGE SCALE GENOMIC DNA]</scope>
    <source>
        <strain evidence="2 3">AMFP18/2</strain>
    </source>
</reference>
<keyword evidence="3" id="KW-1185">Reference proteome</keyword>
<feature type="compositionally biased region" description="Polar residues" evidence="1">
    <location>
        <begin position="714"/>
        <end position="730"/>
    </location>
</feature>
<feature type="compositionally biased region" description="Low complexity" evidence="1">
    <location>
        <begin position="256"/>
        <end position="269"/>
    </location>
</feature>
<sequence length="826" mass="86991">MDLAQTPLAASTTATARQTRAATGAARRGLRMEPVSEETHVLQPRLASKATGIRAQRLLRTEALRLDEPQSVLAGQKKTHRSQGAGSGRLSAAAPPPHSTTGSRVIPSTHTCKERASASATETSVVCSDMNSVLSKDEQQTVRAAGSARPVRSVRSIRAARPVRVGPAGTVGTVDNSLLRTDTQTLTASVPIDLDPWTNADDGVVDKENQLPSKSRLHPTKMSKQSKGQVALAGAMVRGTTKRRATKASVRVPEGASTRTSTRTSTRASTKTHKTLSGTVGNTKAAQLVLAKPLEDLKPHEPNPTIPTKTTPIGTTTTNTTTNIVSADHSHHSEYSGHSSDQSHPLTVPTSPTQHPHVCPANTARWSIGNIENIENIAPWQPTKTQLGTGAAAASSSALLLSRSLSSPALSVTNACVESIVKMQRTLSGRMPLGLLYEQRPKGSSTSAIHSPFNCSAASELEYITPEEACHGSNSNNNSMDKSVDGSSGSVSGSTVPLNPLSRSHHSSKWLDKASDIASVPESYPELRCSLGGAAGELAMTSRPMLEGAFASPGMSPVYARGHWAGNSQGSNHDDDDDGDESSIAFGESLVVSPTVSDLLTAKAGRNSHATSNNGGATTLTLGAAVSSNTAPDKLLHTTATSSHLMTAKRKLPTANSDDNDDLFGLCTWAKNAAATAAAITTPSIPTHSKSISTSRYIPRHILAQQPLFSINRTDSYESKGSSDASAQHTPSSPSQSSPRSTDDAADPIRHDSMTGVRRGIPVRPADPFENIDLGMLADLPKKRQALTNTTAKTDALLTTKPSQRNKGAGQRRRQRPTVVDKPPRI</sequence>
<organism evidence="2 3">
    <name type="scientific">Batrachochytrium salamandrivorans</name>
    <dbReference type="NCBI Taxonomy" id="1357716"/>
    <lineage>
        <taxon>Eukaryota</taxon>
        <taxon>Fungi</taxon>
        <taxon>Fungi incertae sedis</taxon>
        <taxon>Chytridiomycota</taxon>
        <taxon>Chytridiomycota incertae sedis</taxon>
        <taxon>Chytridiomycetes</taxon>
        <taxon>Rhizophydiales</taxon>
        <taxon>Rhizophydiales incertae sedis</taxon>
        <taxon>Batrachochytrium</taxon>
    </lineage>
</organism>
<feature type="region of interest" description="Disordered" evidence="1">
    <location>
        <begin position="468"/>
        <end position="507"/>
    </location>
</feature>
<name>A0ABQ8FLS7_9FUNG</name>
<gene>
    <name evidence="2" type="ORF">BASA50_002697</name>
</gene>
<protein>
    <recommendedName>
        <fullName evidence="4">Shugoshin C-terminal domain-containing protein</fullName>
    </recommendedName>
</protein>
<feature type="compositionally biased region" description="Low complexity" evidence="1">
    <location>
        <begin position="485"/>
        <end position="496"/>
    </location>
</feature>
<feature type="compositionally biased region" description="Low complexity" evidence="1">
    <location>
        <begin position="8"/>
        <end position="27"/>
    </location>
</feature>
<feature type="compositionally biased region" description="Basic and acidic residues" evidence="1">
    <location>
        <begin position="741"/>
        <end position="753"/>
    </location>
</feature>
<feature type="compositionally biased region" description="Polar residues" evidence="1">
    <location>
        <begin position="472"/>
        <end position="481"/>
    </location>
</feature>
<evidence type="ECO:0008006" key="4">
    <source>
        <dbReference type="Google" id="ProtNLM"/>
    </source>
</evidence>
<evidence type="ECO:0000313" key="3">
    <source>
        <dbReference type="Proteomes" id="UP001648503"/>
    </source>
</evidence>
<dbReference type="Proteomes" id="UP001648503">
    <property type="component" value="Unassembled WGS sequence"/>
</dbReference>
<feature type="compositionally biased region" description="Low complexity" evidence="1">
    <location>
        <begin position="786"/>
        <end position="800"/>
    </location>
</feature>
<feature type="compositionally biased region" description="Polar residues" evidence="1">
    <location>
        <begin position="342"/>
        <end position="354"/>
    </location>
</feature>
<comment type="caution">
    <text evidence="2">The sequence shown here is derived from an EMBL/GenBank/DDBJ whole genome shotgun (WGS) entry which is preliminary data.</text>
</comment>
<feature type="compositionally biased region" description="Low complexity" evidence="1">
    <location>
        <begin position="306"/>
        <end position="324"/>
    </location>
</feature>
<feature type="region of interest" description="Disordered" evidence="1">
    <location>
        <begin position="214"/>
        <end position="277"/>
    </location>
</feature>
<proteinExistence type="predicted"/>
<feature type="region of interest" description="Disordered" evidence="1">
    <location>
        <begin position="1"/>
        <end position="30"/>
    </location>
</feature>
<feature type="region of interest" description="Disordered" evidence="1">
    <location>
        <begin position="70"/>
        <end position="125"/>
    </location>
</feature>
<feature type="region of interest" description="Disordered" evidence="1">
    <location>
        <begin position="296"/>
        <end position="356"/>
    </location>
</feature>